<keyword evidence="2" id="KW-1185">Reference proteome</keyword>
<proteinExistence type="predicted"/>
<dbReference type="AlphaFoldDB" id="C0BWS0"/>
<reference evidence="1" key="2">
    <citation type="submission" date="2013-06" db="EMBL/GenBank/DDBJ databases">
        <title>Draft genome sequence of Clostridium hylemonae (DSM 15053).</title>
        <authorList>
            <person name="Sudarsanam P."/>
            <person name="Ley R."/>
            <person name="Guruge J."/>
            <person name="Turnbaugh P.J."/>
            <person name="Mahowald M."/>
            <person name="Liep D."/>
            <person name="Gordon J."/>
        </authorList>
    </citation>
    <scope>NUCLEOTIDE SEQUENCE</scope>
    <source>
        <strain evidence="1">DSM 15053</strain>
    </source>
</reference>
<accession>C0BWS0</accession>
<dbReference type="EMBL" id="ABYI02000007">
    <property type="protein sequence ID" value="EEG75518.1"/>
    <property type="molecule type" value="Genomic_DNA"/>
</dbReference>
<reference evidence="1" key="1">
    <citation type="submission" date="2009-02" db="EMBL/GenBank/DDBJ databases">
        <authorList>
            <person name="Fulton L."/>
            <person name="Clifton S."/>
            <person name="Fulton B."/>
            <person name="Xu J."/>
            <person name="Minx P."/>
            <person name="Pepin K.H."/>
            <person name="Johnson M."/>
            <person name="Bhonagiri V."/>
            <person name="Nash W.E."/>
            <person name="Mardis E.R."/>
            <person name="Wilson R.K."/>
        </authorList>
    </citation>
    <scope>NUCLEOTIDE SEQUENCE [LARGE SCALE GENOMIC DNA]</scope>
    <source>
        <strain evidence="1">DSM 15053</strain>
    </source>
</reference>
<evidence type="ECO:0000313" key="1">
    <source>
        <dbReference type="EMBL" id="EEG75518.1"/>
    </source>
</evidence>
<dbReference type="eggNOG" id="ENOG50337HU">
    <property type="taxonomic scope" value="Bacteria"/>
</dbReference>
<organism evidence="1 2">
    <name type="scientific">[Clostridium] hylemonae DSM 15053</name>
    <dbReference type="NCBI Taxonomy" id="553973"/>
    <lineage>
        <taxon>Bacteria</taxon>
        <taxon>Bacillati</taxon>
        <taxon>Bacillota</taxon>
        <taxon>Clostridia</taxon>
        <taxon>Lachnospirales</taxon>
        <taxon>Lachnospiraceae</taxon>
    </lineage>
</organism>
<dbReference type="Proteomes" id="UP000004893">
    <property type="component" value="Unassembled WGS sequence"/>
</dbReference>
<evidence type="ECO:0000313" key="2">
    <source>
        <dbReference type="Proteomes" id="UP000004893"/>
    </source>
</evidence>
<dbReference type="HOGENOM" id="CLU_133679_0_0_9"/>
<sequence>MKVAEERGMHMVRSMSKEEFMHLYCLCAETVKEAFEKYEAAIIRADGKEKMSAFFERVLSENKDAAYADFYYPVLPEEQKQIFCFGLDSRQLAVLGKMETDKGHIYYRLDGEIMKFLLEVTVREWLFSTFYFAHKKVTIWGNYKMEFPIFCEDKAILDHYTELAKECGLECHK</sequence>
<gene>
    <name evidence="1" type="ORF">CLOHYLEM_04254</name>
</gene>
<comment type="caution">
    <text evidence="1">The sequence shown here is derived from an EMBL/GenBank/DDBJ whole genome shotgun (WGS) entry which is preliminary data.</text>
</comment>
<dbReference type="STRING" id="553973.CLOHYLEM_04254"/>
<protein>
    <submittedName>
        <fullName evidence="1">Uncharacterized protein</fullName>
    </submittedName>
</protein>
<name>C0BWS0_9FIRM</name>